<sequence>MLEKVDLFDKTILITGASDGIGKETAMALSQMNAQRVIMACRASEKSERAFLDISSKKANVILEHIDLSDLASVREFVNRILQKKIRLDVLINNAGVILSERSVTIDGFEMQFATNFLGHFLLTELLLKKNLFNNKARIINLSSHAMLFGKIDFEDIHFQDRKYSGWKAYTQSKLANVMYANYLNRTYAHITSYSVHPGMVRTRFANNSGLFHVLDMIFYPLFYLLSKSPSEGAATSIYLASSPNVEDQGGIYWFNCKPFTLFKSEESHDEKIQEQLYIYSKKSVERYL</sequence>
<evidence type="ECO:0000313" key="3">
    <source>
        <dbReference type="Proteomes" id="UP000603453"/>
    </source>
</evidence>
<dbReference type="InterPro" id="IPR036291">
    <property type="entry name" value="NAD(P)-bd_dom_sf"/>
</dbReference>
<dbReference type="PANTHER" id="PTHR43157:SF31">
    <property type="entry name" value="PHOSPHATIDYLINOSITOL-GLYCAN BIOSYNTHESIS CLASS F PROTEIN"/>
    <property type="match status" value="1"/>
</dbReference>
<reference evidence="2" key="1">
    <citation type="submission" date="2020-12" db="EMBL/GenBank/DDBJ databases">
        <title>Metabolic potential, ecology and presence of endohyphal bacteria is reflected in genomic diversity of Mucoromycotina.</title>
        <authorList>
            <person name="Muszewska A."/>
            <person name="Okrasinska A."/>
            <person name="Steczkiewicz K."/>
            <person name="Drgas O."/>
            <person name="Orlowska M."/>
            <person name="Perlinska-Lenart U."/>
            <person name="Aleksandrzak-Piekarczyk T."/>
            <person name="Szatraj K."/>
            <person name="Zielenkiewicz U."/>
            <person name="Pilsyk S."/>
            <person name="Malc E."/>
            <person name="Mieczkowski P."/>
            <person name="Kruszewska J.S."/>
            <person name="Biernat P."/>
            <person name="Pawlowska J."/>
        </authorList>
    </citation>
    <scope>NUCLEOTIDE SEQUENCE</scope>
    <source>
        <strain evidence="2">WA0000017839</strain>
    </source>
</reference>
<dbReference type="EMBL" id="JAEPRD010000016">
    <property type="protein sequence ID" value="KAG2209149.1"/>
    <property type="molecule type" value="Genomic_DNA"/>
</dbReference>
<dbReference type="InterPro" id="IPR002347">
    <property type="entry name" value="SDR_fam"/>
</dbReference>
<dbReference type="AlphaFoldDB" id="A0A8H7RDV0"/>
<dbReference type="GO" id="GO:0016491">
    <property type="term" value="F:oxidoreductase activity"/>
    <property type="evidence" value="ECO:0007669"/>
    <property type="project" value="UniProtKB-KW"/>
</dbReference>
<accession>A0A8H7RDV0</accession>
<dbReference type="Proteomes" id="UP000603453">
    <property type="component" value="Unassembled WGS sequence"/>
</dbReference>
<organism evidence="2 3">
    <name type="scientific">Mucor saturninus</name>
    <dbReference type="NCBI Taxonomy" id="64648"/>
    <lineage>
        <taxon>Eukaryota</taxon>
        <taxon>Fungi</taxon>
        <taxon>Fungi incertae sedis</taxon>
        <taxon>Mucoromycota</taxon>
        <taxon>Mucoromycotina</taxon>
        <taxon>Mucoromycetes</taxon>
        <taxon>Mucorales</taxon>
        <taxon>Mucorineae</taxon>
        <taxon>Mucoraceae</taxon>
        <taxon>Mucor</taxon>
    </lineage>
</organism>
<dbReference type="Pfam" id="PF00106">
    <property type="entry name" value="adh_short"/>
    <property type="match status" value="1"/>
</dbReference>
<dbReference type="OrthoDB" id="191139at2759"/>
<dbReference type="PRINTS" id="PR00081">
    <property type="entry name" value="GDHRDH"/>
</dbReference>
<dbReference type="SUPFAM" id="SSF51735">
    <property type="entry name" value="NAD(P)-binding Rossmann-fold domains"/>
    <property type="match status" value="1"/>
</dbReference>
<protein>
    <submittedName>
        <fullName evidence="2">Uncharacterized protein</fullName>
    </submittedName>
</protein>
<evidence type="ECO:0000256" key="1">
    <source>
        <dbReference type="ARBA" id="ARBA00023002"/>
    </source>
</evidence>
<gene>
    <name evidence="2" type="ORF">INT47_005441</name>
</gene>
<keyword evidence="3" id="KW-1185">Reference proteome</keyword>
<comment type="caution">
    <text evidence="2">The sequence shown here is derived from an EMBL/GenBank/DDBJ whole genome shotgun (WGS) entry which is preliminary data.</text>
</comment>
<dbReference type="Gene3D" id="3.40.50.720">
    <property type="entry name" value="NAD(P)-binding Rossmann-like Domain"/>
    <property type="match status" value="1"/>
</dbReference>
<dbReference type="CDD" id="cd05327">
    <property type="entry name" value="retinol-DH_like_SDR_c_like"/>
    <property type="match status" value="1"/>
</dbReference>
<keyword evidence="1" id="KW-0560">Oxidoreductase</keyword>
<name>A0A8H7RDV0_9FUNG</name>
<proteinExistence type="predicted"/>
<dbReference type="PANTHER" id="PTHR43157">
    <property type="entry name" value="PHOSPHATIDYLINOSITOL-GLYCAN BIOSYNTHESIS CLASS F PROTEIN-RELATED"/>
    <property type="match status" value="1"/>
</dbReference>
<evidence type="ECO:0000313" key="2">
    <source>
        <dbReference type="EMBL" id="KAG2209149.1"/>
    </source>
</evidence>